<dbReference type="NCBIfam" id="TIGR04086">
    <property type="entry name" value="TIGR04086_membr"/>
    <property type="match status" value="1"/>
</dbReference>
<feature type="transmembrane region" description="Helical" evidence="1">
    <location>
        <begin position="40"/>
        <end position="59"/>
    </location>
</feature>
<gene>
    <name evidence="2" type="ORF">IAA28_06870</name>
</gene>
<dbReference type="AlphaFoldDB" id="A0A9D2AXA0"/>
<accession>A0A9D2AXA0</accession>
<proteinExistence type="predicted"/>
<dbReference type="Proteomes" id="UP000886780">
    <property type="component" value="Unassembled WGS sequence"/>
</dbReference>
<sequence>MGRSKLNLTVRSLFVSYLLAALLLAALAFLLYRFHLEERTVSLAVNGIYVLTCFLGGFLMGKGARQRRFFWGLLLGCLYFAVLFAASCLAGRGLPRDLGQLAGTLVLCAASGCLGGMFS</sequence>
<dbReference type="Pfam" id="PF12670">
    <property type="entry name" value="DUF3792"/>
    <property type="match status" value="1"/>
</dbReference>
<feature type="transmembrane region" description="Helical" evidence="1">
    <location>
        <begin position="12"/>
        <end position="34"/>
    </location>
</feature>
<comment type="caution">
    <text evidence="2">The sequence shown here is derived from an EMBL/GenBank/DDBJ whole genome shotgun (WGS) entry which is preliminary data.</text>
</comment>
<protein>
    <submittedName>
        <fullName evidence="2">TIGR04086 family membrane protein</fullName>
    </submittedName>
</protein>
<keyword evidence="1" id="KW-0812">Transmembrane</keyword>
<keyword evidence="1" id="KW-1133">Transmembrane helix</keyword>
<feature type="transmembrane region" description="Helical" evidence="1">
    <location>
        <begin position="98"/>
        <end position="118"/>
    </location>
</feature>
<keyword evidence="1" id="KW-0472">Membrane</keyword>
<name>A0A9D2AXA0_9FIRM</name>
<reference evidence="2" key="1">
    <citation type="journal article" date="2021" name="PeerJ">
        <title>Extensive microbial diversity within the chicken gut microbiome revealed by metagenomics and culture.</title>
        <authorList>
            <person name="Gilroy R."/>
            <person name="Ravi A."/>
            <person name="Getino M."/>
            <person name="Pursley I."/>
            <person name="Horton D.L."/>
            <person name="Alikhan N.F."/>
            <person name="Baker D."/>
            <person name="Gharbi K."/>
            <person name="Hall N."/>
            <person name="Watson M."/>
            <person name="Adriaenssens E.M."/>
            <person name="Foster-Nyarko E."/>
            <person name="Jarju S."/>
            <person name="Secka A."/>
            <person name="Antonio M."/>
            <person name="Oren A."/>
            <person name="Chaudhuri R.R."/>
            <person name="La Ragione R."/>
            <person name="Hildebrand F."/>
            <person name="Pallen M.J."/>
        </authorList>
    </citation>
    <scope>NUCLEOTIDE SEQUENCE</scope>
    <source>
        <strain evidence="2">ChiGjej4B4-12881</strain>
    </source>
</reference>
<feature type="transmembrane region" description="Helical" evidence="1">
    <location>
        <begin position="71"/>
        <end position="92"/>
    </location>
</feature>
<dbReference type="InterPro" id="IPR023804">
    <property type="entry name" value="DUF3792_TM"/>
</dbReference>
<evidence type="ECO:0000313" key="2">
    <source>
        <dbReference type="EMBL" id="HIX52509.1"/>
    </source>
</evidence>
<organism evidence="2 3">
    <name type="scientific">Candidatus Lachnoclostridium stercoripullorum</name>
    <dbReference type="NCBI Taxonomy" id="2838635"/>
    <lineage>
        <taxon>Bacteria</taxon>
        <taxon>Bacillati</taxon>
        <taxon>Bacillota</taxon>
        <taxon>Clostridia</taxon>
        <taxon>Lachnospirales</taxon>
        <taxon>Lachnospiraceae</taxon>
    </lineage>
</organism>
<reference evidence="2" key="2">
    <citation type="submission" date="2021-04" db="EMBL/GenBank/DDBJ databases">
        <authorList>
            <person name="Gilroy R."/>
        </authorList>
    </citation>
    <scope>NUCLEOTIDE SEQUENCE</scope>
    <source>
        <strain evidence="2">ChiGjej4B4-12881</strain>
    </source>
</reference>
<dbReference type="EMBL" id="DXEU01000117">
    <property type="protein sequence ID" value="HIX52509.1"/>
    <property type="molecule type" value="Genomic_DNA"/>
</dbReference>
<evidence type="ECO:0000256" key="1">
    <source>
        <dbReference type="SAM" id="Phobius"/>
    </source>
</evidence>
<evidence type="ECO:0000313" key="3">
    <source>
        <dbReference type="Proteomes" id="UP000886780"/>
    </source>
</evidence>